<name>A0A923MA89_9BURK</name>
<keyword evidence="6" id="KW-1185">Reference proteome</keyword>
<protein>
    <submittedName>
        <fullName evidence="5">SDR family oxidoreductase</fullName>
    </submittedName>
</protein>
<dbReference type="Proteomes" id="UP000596827">
    <property type="component" value="Unassembled WGS sequence"/>
</dbReference>
<dbReference type="FunFam" id="3.40.50.720:FF:000084">
    <property type="entry name" value="Short-chain dehydrogenase reductase"/>
    <property type="match status" value="1"/>
</dbReference>
<reference evidence="5" key="1">
    <citation type="submission" date="2020-08" db="EMBL/GenBank/DDBJ databases">
        <title>Ramlibacter sp. GTP1 16S ribosomal RNA gene genome sequencing and assembly.</title>
        <authorList>
            <person name="Kang M."/>
        </authorList>
    </citation>
    <scope>NUCLEOTIDE SEQUENCE</scope>
    <source>
        <strain evidence="5">GTP1</strain>
    </source>
</reference>
<accession>A0A923MA89</accession>
<evidence type="ECO:0000313" key="6">
    <source>
        <dbReference type="Proteomes" id="UP000596827"/>
    </source>
</evidence>
<organism evidence="5 6">
    <name type="scientific">Ramlibacter albus</name>
    <dbReference type="NCBI Taxonomy" id="2079448"/>
    <lineage>
        <taxon>Bacteria</taxon>
        <taxon>Pseudomonadati</taxon>
        <taxon>Pseudomonadota</taxon>
        <taxon>Betaproteobacteria</taxon>
        <taxon>Burkholderiales</taxon>
        <taxon>Comamonadaceae</taxon>
        <taxon>Ramlibacter</taxon>
    </lineage>
</organism>
<keyword evidence="3" id="KW-0560">Oxidoreductase</keyword>
<dbReference type="RefSeq" id="WP_187082107.1">
    <property type="nucleotide sequence ID" value="NZ_JACORU010000005.1"/>
</dbReference>
<dbReference type="InterPro" id="IPR036291">
    <property type="entry name" value="NAD(P)-bd_dom_sf"/>
</dbReference>
<dbReference type="SUPFAM" id="SSF51735">
    <property type="entry name" value="NAD(P)-binding Rossmann-fold domains"/>
    <property type="match status" value="1"/>
</dbReference>
<evidence type="ECO:0000256" key="1">
    <source>
        <dbReference type="ARBA" id="ARBA00006484"/>
    </source>
</evidence>
<evidence type="ECO:0000256" key="4">
    <source>
        <dbReference type="RuleBase" id="RU000363"/>
    </source>
</evidence>
<dbReference type="PRINTS" id="PR00080">
    <property type="entry name" value="SDRFAMILY"/>
</dbReference>
<dbReference type="PANTHER" id="PTHR43391">
    <property type="entry name" value="RETINOL DEHYDROGENASE-RELATED"/>
    <property type="match status" value="1"/>
</dbReference>
<dbReference type="CDD" id="cd05233">
    <property type="entry name" value="SDR_c"/>
    <property type="match status" value="1"/>
</dbReference>
<comment type="caution">
    <text evidence="5">The sequence shown here is derived from an EMBL/GenBank/DDBJ whole genome shotgun (WGS) entry which is preliminary data.</text>
</comment>
<dbReference type="AlphaFoldDB" id="A0A923MA89"/>
<evidence type="ECO:0000313" key="5">
    <source>
        <dbReference type="EMBL" id="MBC5765624.1"/>
    </source>
</evidence>
<dbReference type="PANTHER" id="PTHR43391:SF14">
    <property type="entry name" value="DEHYDROGENASE_REDUCTASE SDR FAMILY PROTEIN 7-LIKE"/>
    <property type="match status" value="1"/>
</dbReference>
<sequence>MGTWQGKTAFITGGASGIGRALAKALTAGGASVCVTDIDGAGAQRVAQECGGSATSMTLDVCDATATSDAVQRFARERGRLDYMFNNAGIGMGGEVHEIPLEAWHRVVDINIWGVVHGVQAAYPLMRQQGFGHIVNTASMAGLGPAPLLTPYALTKHAVVGLSASLRVEAAPFGVRVSVVCPGVIETPILASQIPPEAGAGWWLPDVRRYLTKVSGMPYPVDRMAAETLDGVARNRKFIVVPRRARVGWLLGRLFPSLPDAALAPAVAYERAQRGAAAAGPAGDLQDGERLAS</sequence>
<gene>
    <name evidence="5" type="ORF">H8R02_14245</name>
</gene>
<dbReference type="Gene3D" id="3.40.50.720">
    <property type="entry name" value="NAD(P)-binding Rossmann-like Domain"/>
    <property type="match status" value="1"/>
</dbReference>
<keyword evidence="2" id="KW-0521">NADP</keyword>
<dbReference type="GO" id="GO:0016491">
    <property type="term" value="F:oxidoreductase activity"/>
    <property type="evidence" value="ECO:0007669"/>
    <property type="project" value="UniProtKB-KW"/>
</dbReference>
<dbReference type="EMBL" id="JACORU010000005">
    <property type="protein sequence ID" value="MBC5765624.1"/>
    <property type="molecule type" value="Genomic_DNA"/>
</dbReference>
<dbReference type="InterPro" id="IPR002347">
    <property type="entry name" value="SDR_fam"/>
</dbReference>
<comment type="similarity">
    <text evidence="1 4">Belongs to the short-chain dehydrogenases/reductases (SDR) family.</text>
</comment>
<evidence type="ECO:0000256" key="3">
    <source>
        <dbReference type="ARBA" id="ARBA00023002"/>
    </source>
</evidence>
<dbReference type="Pfam" id="PF00106">
    <property type="entry name" value="adh_short"/>
    <property type="match status" value="1"/>
</dbReference>
<proteinExistence type="inferred from homology"/>
<dbReference type="PRINTS" id="PR00081">
    <property type="entry name" value="GDHRDH"/>
</dbReference>
<evidence type="ECO:0000256" key="2">
    <source>
        <dbReference type="ARBA" id="ARBA00022857"/>
    </source>
</evidence>